<dbReference type="GO" id="GO:0008061">
    <property type="term" value="F:chitin binding"/>
    <property type="evidence" value="ECO:0007669"/>
    <property type="project" value="InterPro"/>
</dbReference>
<dbReference type="Proteomes" id="UP000594262">
    <property type="component" value="Unplaced"/>
</dbReference>
<dbReference type="InterPro" id="IPR002509">
    <property type="entry name" value="NODB_dom"/>
</dbReference>
<dbReference type="SUPFAM" id="SSF88713">
    <property type="entry name" value="Glycoside hydrolase/deacetylase"/>
    <property type="match status" value="1"/>
</dbReference>
<proteinExistence type="predicted"/>
<feature type="signal peptide" evidence="2">
    <location>
        <begin position="1"/>
        <end position="22"/>
    </location>
</feature>
<keyword evidence="2" id="KW-0732">Signal</keyword>
<evidence type="ECO:0000256" key="1">
    <source>
        <dbReference type="SAM" id="MobiDB-lite"/>
    </source>
</evidence>
<dbReference type="GO" id="GO:0005576">
    <property type="term" value="C:extracellular region"/>
    <property type="evidence" value="ECO:0007669"/>
    <property type="project" value="InterPro"/>
</dbReference>
<dbReference type="InterPro" id="IPR036508">
    <property type="entry name" value="Chitin-bd_dom_sf"/>
</dbReference>
<feature type="compositionally biased region" description="Low complexity" evidence="1">
    <location>
        <begin position="86"/>
        <end position="142"/>
    </location>
</feature>
<dbReference type="EnsemblMetazoa" id="CLYHEMT001455.1">
    <property type="protein sequence ID" value="CLYHEMP001455.1"/>
    <property type="gene ID" value="CLYHEMG001455"/>
</dbReference>
<dbReference type="InterPro" id="IPR002557">
    <property type="entry name" value="Chitin-bd_dom"/>
</dbReference>
<reference evidence="4" key="1">
    <citation type="submission" date="2021-01" db="UniProtKB">
        <authorList>
            <consortium name="EnsemblMetazoa"/>
        </authorList>
    </citation>
    <scope>IDENTIFICATION</scope>
</reference>
<feature type="domain" description="Chitin-binding type-2" evidence="3">
    <location>
        <begin position="26"/>
        <end position="81"/>
    </location>
</feature>
<dbReference type="PANTHER" id="PTHR45985:SF3">
    <property type="entry name" value="CHITIN DEACETYLASE-LIKE 4"/>
    <property type="match status" value="1"/>
</dbReference>
<dbReference type="SMART" id="SM00494">
    <property type="entry name" value="ChtBD2"/>
    <property type="match status" value="1"/>
</dbReference>
<dbReference type="OrthoDB" id="6021972at2759"/>
<evidence type="ECO:0000256" key="2">
    <source>
        <dbReference type="SAM" id="SignalP"/>
    </source>
</evidence>
<evidence type="ECO:0000313" key="5">
    <source>
        <dbReference type="Proteomes" id="UP000594262"/>
    </source>
</evidence>
<evidence type="ECO:0000259" key="3">
    <source>
        <dbReference type="PROSITE" id="PS50940"/>
    </source>
</evidence>
<evidence type="ECO:0000313" key="4">
    <source>
        <dbReference type="EnsemblMetazoa" id="CLYHEMP001455.1"/>
    </source>
</evidence>
<dbReference type="PANTHER" id="PTHR45985">
    <property type="match status" value="1"/>
</dbReference>
<dbReference type="Pfam" id="PF01522">
    <property type="entry name" value="Polysacc_deac_1"/>
    <property type="match status" value="1"/>
</dbReference>
<feature type="chain" id="PRO_5029813411" description="Chitin-binding type-2 domain-containing protein" evidence="2">
    <location>
        <begin position="23"/>
        <end position="460"/>
    </location>
</feature>
<sequence length="460" mass="51804">MKLYMRLSFFVLLLVMVSKVYSQLAPGFCIGKPRWNNHPTDCEKYVQCLANQAFIGECPAGLYWDNSLPACNFISLVNCETGVTTEATTESTEATTESTEATTESTEATTESTEATTESTEATTESTEATTESTEATTESTTDGNPPQPNCAVCQNKNNDEDCRCIGKDTPESIPKANTPKLVMISFDDAVTDLNYALYAELFDDRKNPNECPISTTYFVSDANTIYNRVRNLAEKGHEIAVHTISHRTPTTFWASATRQQLIEEIVGMKEKLEDEGIENVLGYRNPFLQTAGDRTFQVLHENGFLYDSTLPVLFDKQYWPYTFDNGGPSQCVINPCPTSSFPGLWEIPMLQMRDTAATCSMFDACHRYSSQTEDGVFEFFKTNFDRHYETYTAPFPLFTHASWMMHPAFAFRKNGFIRFLDYLESRDDVYVVNIQKVIDWMRSPTPLADIQNDSGPLSC</sequence>
<accession>A0A7M5URI7</accession>
<dbReference type="GO" id="GO:0016810">
    <property type="term" value="F:hydrolase activity, acting on carbon-nitrogen (but not peptide) bonds"/>
    <property type="evidence" value="ECO:0007669"/>
    <property type="project" value="InterPro"/>
</dbReference>
<dbReference type="AlphaFoldDB" id="A0A7M5URI7"/>
<dbReference type="Gene3D" id="2.170.140.10">
    <property type="entry name" value="Chitin binding domain"/>
    <property type="match status" value="1"/>
</dbReference>
<dbReference type="Gene3D" id="3.20.20.370">
    <property type="entry name" value="Glycoside hydrolase/deacetylase"/>
    <property type="match status" value="1"/>
</dbReference>
<dbReference type="Pfam" id="PF01607">
    <property type="entry name" value="CBM_14"/>
    <property type="match status" value="1"/>
</dbReference>
<protein>
    <recommendedName>
        <fullName evidence="3">Chitin-binding type-2 domain-containing protein</fullName>
    </recommendedName>
</protein>
<dbReference type="GO" id="GO:0005975">
    <property type="term" value="P:carbohydrate metabolic process"/>
    <property type="evidence" value="ECO:0007669"/>
    <property type="project" value="InterPro"/>
</dbReference>
<name>A0A7M5URI7_9CNID</name>
<dbReference type="InterPro" id="IPR011330">
    <property type="entry name" value="Glyco_hydro/deAcase_b/a-brl"/>
</dbReference>
<keyword evidence="5" id="KW-1185">Reference proteome</keyword>
<organism evidence="4 5">
    <name type="scientific">Clytia hemisphaerica</name>
    <dbReference type="NCBI Taxonomy" id="252671"/>
    <lineage>
        <taxon>Eukaryota</taxon>
        <taxon>Metazoa</taxon>
        <taxon>Cnidaria</taxon>
        <taxon>Hydrozoa</taxon>
        <taxon>Hydroidolina</taxon>
        <taxon>Leptothecata</taxon>
        <taxon>Obeliida</taxon>
        <taxon>Clytiidae</taxon>
        <taxon>Clytia</taxon>
    </lineage>
</organism>
<dbReference type="PROSITE" id="PS50940">
    <property type="entry name" value="CHIT_BIND_II"/>
    <property type="match status" value="1"/>
</dbReference>
<dbReference type="InterPro" id="IPR052740">
    <property type="entry name" value="CE4"/>
</dbReference>
<dbReference type="SUPFAM" id="SSF57625">
    <property type="entry name" value="Invertebrate chitin-binding proteins"/>
    <property type="match status" value="1"/>
</dbReference>
<feature type="region of interest" description="Disordered" evidence="1">
    <location>
        <begin position="86"/>
        <end position="153"/>
    </location>
</feature>